<dbReference type="Proteomes" id="UP000609874">
    <property type="component" value="Unassembled WGS sequence"/>
</dbReference>
<dbReference type="GO" id="GO:0016787">
    <property type="term" value="F:hydrolase activity"/>
    <property type="evidence" value="ECO:0007669"/>
    <property type="project" value="UniProtKB-KW"/>
</dbReference>
<dbReference type="RefSeq" id="WP_191808491.1">
    <property type="nucleotide sequence ID" value="NZ_JACSQD010000006.1"/>
</dbReference>
<feature type="domain" description="Isochorismatase-like" evidence="2">
    <location>
        <begin position="7"/>
        <end position="180"/>
    </location>
</feature>
<dbReference type="InterPro" id="IPR050272">
    <property type="entry name" value="Isochorismatase-like_hydrls"/>
</dbReference>
<keyword evidence="4" id="KW-1185">Reference proteome</keyword>
<sequence>MTDLRRALVIVDVQNEYFAGPFEIQYPDRSESLANIMRAIDLAEEQGLPIAVVQHEAPAGAPVFAAGSQGWELHPEIASRRTDSWKHIVKSYGSVFAGTDFEAWLRANQVSTVTLVGYMTNNCDLATAAAAEPLGFKVELLSDASGAIHLANEMGQVSAQQVHEALLVLLQSNFAAVAATSDWAKAVESGTELPQSNLVASALQGQAAFQ</sequence>
<dbReference type="CDD" id="cd01014">
    <property type="entry name" value="nicotinamidase_related"/>
    <property type="match status" value="1"/>
</dbReference>
<proteinExistence type="predicted"/>
<dbReference type="SUPFAM" id="SSF52499">
    <property type="entry name" value="Isochorismatase-like hydrolases"/>
    <property type="match status" value="1"/>
</dbReference>
<accession>A0ABR8UUZ5</accession>
<dbReference type="InterPro" id="IPR000868">
    <property type="entry name" value="Isochorismatase-like_dom"/>
</dbReference>
<evidence type="ECO:0000313" key="3">
    <source>
        <dbReference type="EMBL" id="MBD7996197.1"/>
    </source>
</evidence>
<comment type="caution">
    <text evidence="3">The sequence shown here is derived from an EMBL/GenBank/DDBJ whole genome shotgun (WGS) entry which is preliminary data.</text>
</comment>
<keyword evidence="1 3" id="KW-0378">Hydrolase</keyword>
<dbReference type="PANTHER" id="PTHR43540">
    <property type="entry name" value="PEROXYUREIDOACRYLATE/UREIDOACRYLATE AMIDOHYDROLASE-RELATED"/>
    <property type="match status" value="1"/>
</dbReference>
<evidence type="ECO:0000256" key="1">
    <source>
        <dbReference type="ARBA" id="ARBA00022801"/>
    </source>
</evidence>
<dbReference type="Pfam" id="PF00857">
    <property type="entry name" value="Isochorismatase"/>
    <property type="match status" value="1"/>
</dbReference>
<dbReference type="Gene3D" id="3.40.50.850">
    <property type="entry name" value="Isochorismatase-like"/>
    <property type="match status" value="1"/>
</dbReference>
<evidence type="ECO:0000313" key="4">
    <source>
        <dbReference type="Proteomes" id="UP000609874"/>
    </source>
</evidence>
<organism evidence="3 4">
    <name type="scientific">Arthrobacter gallicola</name>
    <dbReference type="NCBI Taxonomy" id="2762225"/>
    <lineage>
        <taxon>Bacteria</taxon>
        <taxon>Bacillati</taxon>
        <taxon>Actinomycetota</taxon>
        <taxon>Actinomycetes</taxon>
        <taxon>Micrococcales</taxon>
        <taxon>Micrococcaceae</taxon>
        <taxon>Arthrobacter</taxon>
    </lineage>
</organism>
<dbReference type="PANTHER" id="PTHR43540:SF6">
    <property type="entry name" value="ISOCHORISMATASE-LIKE DOMAIN-CONTAINING PROTEIN"/>
    <property type="match status" value="1"/>
</dbReference>
<dbReference type="InterPro" id="IPR036380">
    <property type="entry name" value="Isochorismatase-like_sf"/>
</dbReference>
<protein>
    <submittedName>
        <fullName evidence="3">Cysteine hydrolase</fullName>
    </submittedName>
</protein>
<gene>
    <name evidence="3" type="ORF">H9639_12900</name>
</gene>
<name>A0ABR8UUZ5_9MICC</name>
<reference evidence="3 4" key="1">
    <citation type="submission" date="2020-08" db="EMBL/GenBank/DDBJ databases">
        <title>A Genomic Blueprint of the Chicken Gut Microbiome.</title>
        <authorList>
            <person name="Gilroy R."/>
            <person name="Ravi A."/>
            <person name="Getino M."/>
            <person name="Pursley I."/>
            <person name="Horton D.L."/>
            <person name="Alikhan N.-F."/>
            <person name="Baker D."/>
            <person name="Gharbi K."/>
            <person name="Hall N."/>
            <person name="Watson M."/>
            <person name="Adriaenssens E.M."/>
            <person name="Foster-Nyarko E."/>
            <person name="Jarju S."/>
            <person name="Secka A."/>
            <person name="Antonio M."/>
            <person name="Oren A."/>
            <person name="Chaudhuri R."/>
            <person name="La Ragione R.M."/>
            <person name="Hildebrand F."/>
            <person name="Pallen M.J."/>
        </authorList>
    </citation>
    <scope>NUCLEOTIDE SEQUENCE [LARGE SCALE GENOMIC DNA]</scope>
    <source>
        <strain evidence="3 4">Sa2CUA1</strain>
    </source>
</reference>
<dbReference type="EMBL" id="JACSQD010000006">
    <property type="protein sequence ID" value="MBD7996197.1"/>
    <property type="molecule type" value="Genomic_DNA"/>
</dbReference>
<evidence type="ECO:0000259" key="2">
    <source>
        <dbReference type="Pfam" id="PF00857"/>
    </source>
</evidence>